<protein>
    <recommendedName>
        <fullName evidence="4">Alpha/beta hydrolase</fullName>
    </recommendedName>
</protein>
<feature type="region of interest" description="Disordered" evidence="1">
    <location>
        <begin position="34"/>
        <end position="60"/>
    </location>
</feature>
<reference evidence="2 3" key="1">
    <citation type="submission" date="2021-01" db="EMBL/GenBank/DDBJ databases">
        <title>Whole genome shotgun sequence of Planobispora siamensis NBRC 107568.</title>
        <authorList>
            <person name="Komaki H."/>
            <person name="Tamura T."/>
        </authorList>
    </citation>
    <scope>NUCLEOTIDE SEQUENCE [LARGE SCALE GENOMIC DNA]</scope>
    <source>
        <strain evidence="2 3">NBRC 107568</strain>
    </source>
</reference>
<evidence type="ECO:0000256" key="1">
    <source>
        <dbReference type="SAM" id="MobiDB-lite"/>
    </source>
</evidence>
<dbReference type="InterPro" id="IPR029058">
    <property type="entry name" value="AB_hydrolase_fold"/>
</dbReference>
<accession>A0A8J3WJ11</accession>
<sequence length="201" mass="20691">MARPLLQNPALAGEGHRHGALVVGAAAYRSKQGIAASGPEPAVSRGTSATSATAIRSTATTGRSRRIGRYGTARVGEVAFLGALQPFLLKTGGNPGGVDQSVFDGIPAAVAGSGLPALIAHGTADRILSIDATARPFHRLVPSAAYVEIDGAPHGLLWTHAAEVNEALLSFLKGCPRRSGCGCRGGRLDIRCDGKHIRTDR</sequence>
<comment type="caution">
    <text evidence="2">The sequence shown here is derived from an EMBL/GenBank/DDBJ whole genome shotgun (WGS) entry which is preliminary data.</text>
</comment>
<organism evidence="2 3">
    <name type="scientific">Planobispora siamensis</name>
    <dbReference type="NCBI Taxonomy" id="936338"/>
    <lineage>
        <taxon>Bacteria</taxon>
        <taxon>Bacillati</taxon>
        <taxon>Actinomycetota</taxon>
        <taxon>Actinomycetes</taxon>
        <taxon>Streptosporangiales</taxon>
        <taxon>Streptosporangiaceae</taxon>
        <taxon>Planobispora</taxon>
    </lineage>
</organism>
<evidence type="ECO:0008006" key="4">
    <source>
        <dbReference type="Google" id="ProtNLM"/>
    </source>
</evidence>
<dbReference type="EMBL" id="BOOJ01000017">
    <property type="protein sequence ID" value="GIH91143.1"/>
    <property type="molecule type" value="Genomic_DNA"/>
</dbReference>
<evidence type="ECO:0000313" key="3">
    <source>
        <dbReference type="Proteomes" id="UP000619788"/>
    </source>
</evidence>
<keyword evidence="3" id="KW-1185">Reference proteome</keyword>
<dbReference type="RefSeq" id="WP_204063459.1">
    <property type="nucleotide sequence ID" value="NZ_BOOJ01000017.1"/>
</dbReference>
<evidence type="ECO:0000313" key="2">
    <source>
        <dbReference type="EMBL" id="GIH91143.1"/>
    </source>
</evidence>
<name>A0A8J3WJ11_9ACTN</name>
<feature type="compositionally biased region" description="Low complexity" evidence="1">
    <location>
        <begin position="44"/>
        <end position="60"/>
    </location>
</feature>
<dbReference type="SUPFAM" id="SSF53474">
    <property type="entry name" value="alpha/beta-Hydrolases"/>
    <property type="match status" value="1"/>
</dbReference>
<dbReference type="Proteomes" id="UP000619788">
    <property type="component" value="Unassembled WGS sequence"/>
</dbReference>
<proteinExistence type="predicted"/>
<dbReference type="AlphaFoldDB" id="A0A8J3WJ11"/>
<dbReference type="Gene3D" id="3.40.50.1820">
    <property type="entry name" value="alpha/beta hydrolase"/>
    <property type="match status" value="1"/>
</dbReference>
<gene>
    <name evidence="2" type="ORF">Psi01_17730</name>
</gene>